<proteinExistence type="predicted"/>
<dbReference type="Gene3D" id="3.40.50.2000">
    <property type="entry name" value="Glycogen Phosphorylase B"/>
    <property type="match status" value="1"/>
</dbReference>
<reference evidence="1 2" key="1">
    <citation type="submission" date="2020-01" db="EMBL/GenBank/DDBJ databases">
        <authorList>
            <person name="Chen J."/>
            <person name="Zhu S."/>
            <person name="Yang J."/>
        </authorList>
    </citation>
    <scope>NUCLEOTIDE SEQUENCE [LARGE SCALE GENOMIC DNA]</scope>
    <source>
        <strain evidence="1 2">345S023</strain>
    </source>
</reference>
<accession>A0A7X5LMK7</accession>
<dbReference type="RefSeq" id="WP_163085650.1">
    <property type="nucleotide sequence ID" value="NZ_JAAAWN010000013.1"/>
</dbReference>
<dbReference type="Pfam" id="PF20706">
    <property type="entry name" value="GT4-conflict"/>
    <property type="match status" value="1"/>
</dbReference>
<name>A0A7X5LMK7_9ALTE</name>
<comment type="caution">
    <text evidence="1">The sequence shown here is derived from an EMBL/GenBank/DDBJ whole genome shotgun (WGS) entry which is preliminary data.</text>
</comment>
<organism evidence="1 2">
    <name type="scientific">Alteromonas profundi</name>
    <dbReference type="NCBI Taxonomy" id="2696062"/>
    <lineage>
        <taxon>Bacteria</taxon>
        <taxon>Pseudomonadati</taxon>
        <taxon>Pseudomonadota</taxon>
        <taxon>Gammaproteobacteria</taxon>
        <taxon>Alteromonadales</taxon>
        <taxon>Alteromonadaceae</taxon>
        <taxon>Alteromonas/Salinimonas group</taxon>
        <taxon>Alteromonas</taxon>
    </lineage>
</organism>
<evidence type="ECO:0000313" key="2">
    <source>
        <dbReference type="Proteomes" id="UP000470213"/>
    </source>
</evidence>
<dbReference type="PANTHER" id="PTHR46656:SF3">
    <property type="entry name" value="PUTATIVE-RELATED"/>
    <property type="match status" value="1"/>
</dbReference>
<dbReference type="GO" id="GO:0016740">
    <property type="term" value="F:transferase activity"/>
    <property type="evidence" value="ECO:0007669"/>
    <property type="project" value="UniProtKB-KW"/>
</dbReference>
<dbReference type="EMBL" id="JAAAWN010000013">
    <property type="protein sequence ID" value="NDV91684.1"/>
    <property type="molecule type" value="Genomic_DNA"/>
</dbReference>
<dbReference type="SUPFAM" id="SSF53756">
    <property type="entry name" value="UDP-Glycosyltransferase/glycogen phosphorylase"/>
    <property type="match status" value="1"/>
</dbReference>
<dbReference type="AlphaFoldDB" id="A0A7X5LMK7"/>
<dbReference type="PANTHER" id="PTHR46656">
    <property type="entry name" value="PUTATIVE-RELATED"/>
    <property type="match status" value="1"/>
</dbReference>
<sequence length="454" mass="51896">MDSFNHYLPWTLKRVKQIAPEVWERLLLPSQNVEQDQKIPVTNLMVLLYEKLHGHADLKTFNKRAELISWFNQYGRSIFNIDDLENVLSGSVNECLTLKTGGVNLIGYNRGRLGLGEDIRGYAALLDKMNVEYSILHIGHPTDDPLNYTHPKEGLPTFDRSVFFLNAIELEKLVNLYNSFDSTFGRAVAVPPWELEKTPHEWTATLAYFEQVWGISGFVTKALENVHHNTLYSAPVVLPPKINNRTKETQNQPFRFLFIFDAGSFIERKNPLAVVNAFQSAFSRYENVELVIKVSNSSESAHWQNVEQKAASDRRIKLIRGLITEAELCQLWDTANCYVSLHRSEGFGRTMADAVLRKLPVIATNYSGSTDLFPKDYDLLVDYTLVAIETGEYPFAQDAKWASASIEDAAKKMQLVYENRRSLALSETVESAYQHVQQRFGLDNQIRPLKKWLL</sequence>
<gene>
    <name evidence="1" type="ORF">GTH32_10865</name>
</gene>
<dbReference type="Proteomes" id="UP000470213">
    <property type="component" value="Unassembled WGS sequence"/>
</dbReference>
<protein>
    <submittedName>
        <fullName evidence="1">Glycosyltransferase</fullName>
    </submittedName>
</protein>
<keyword evidence="2" id="KW-1185">Reference proteome</keyword>
<evidence type="ECO:0000313" key="1">
    <source>
        <dbReference type="EMBL" id="NDV91684.1"/>
    </source>
</evidence>
<keyword evidence="1" id="KW-0808">Transferase</keyword>